<keyword evidence="3" id="KW-0804">Transcription</keyword>
<name>A0A437MFH4_9PROT</name>
<keyword evidence="6" id="KW-1185">Reference proteome</keyword>
<dbReference type="OrthoDB" id="9813313at2"/>
<dbReference type="PANTHER" id="PTHR30154:SF34">
    <property type="entry name" value="TRANSCRIPTIONAL REGULATOR AZLB"/>
    <property type="match status" value="1"/>
</dbReference>
<dbReference type="PANTHER" id="PTHR30154">
    <property type="entry name" value="LEUCINE-RESPONSIVE REGULATORY PROTEIN"/>
    <property type="match status" value="1"/>
</dbReference>
<dbReference type="SMART" id="SM00344">
    <property type="entry name" value="HTH_ASNC"/>
    <property type="match status" value="1"/>
</dbReference>
<dbReference type="Pfam" id="PF13404">
    <property type="entry name" value="HTH_AsnC-type"/>
    <property type="match status" value="1"/>
</dbReference>
<dbReference type="GO" id="GO:0043200">
    <property type="term" value="P:response to amino acid"/>
    <property type="evidence" value="ECO:0007669"/>
    <property type="project" value="TreeGrafter"/>
</dbReference>
<dbReference type="PROSITE" id="PS50956">
    <property type="entry name" value="HTH_ASNC_2"/>
    <property type="match status" value="1"/>
</dbReference>
<dbReference type="SUPFAM" id="SSF46785">
    <property type="entry name" value="Winged helix' DNA-binding domain"/>
    <property type="match status" value="1"/>
</dbReference>
<dbReference type="GO" id="GO:0005829">
    <property type="term" value="C:cytosol"/>
    <property type="evidence" value="ECO:0007669"/>
    <property type="project" value="TreeGrafter"/>
</dbReference>
<dbReference type="GO" id="GO:0043565">
    <property type="term" value="F:sequence-specific DNA binding"/>
    <property type="evidence" value="ECO:0007669"/>
    <property type="project" value="InterPro"/>
</dbReference>
<evidence type="ECO:0000256" key="1">
    <source>
        <dbReference type="ARBA" id="ARBA00023015"/>
    </source>
</evidence>
<evidence type="ECO:0000259" key="4">
    <source>
        <dbReference type="PROSITE" id="PS50956"/>
    </source>
</evidence>
<evidence type="ECO:0000313" key="6">
    <source>
        <dbReference type="Proteomes" id="UP000282957"/>
    </source>
</evidence>
<dbReference type="SUPFAM" id="SSF54909">
    <property type="entry name" value="Dimeric alpha+beta barrel"/>
    <property type="match status" value="1"/>
</dbReference>
<dbReference type="InterPro" id="IPR019887">
    <property type="entry name" value="Tscrpt_reg_AsnC/Lrp_C"/>
</dbReference>
<dbReference type="PRINTS" id="PR00033">
    <property type="entry name" value="HTHASNC"/>
</dbReference>
<feature type="domain" description="HTH asnC-type" evidence="4">
    <location>
        <begin position="4"/>
        <end position="65"/>
    </location>
</feature>
<dbReference type="InterPro" id="IPR036390">
    <property type="entry name" value="WH_DNA-bd_sf"/>
</dbReference>
<gene>
    <name evidence="5" type="ORF">EOD42_12850</name>
</gene>
<dbReference type="InterPro" id="IPR019888">
    <property type="entry name" value="Tscrpt_reg_AsnC-like"/>
</dbReference>
<dbReference type="Gene3D" id="3.30.70.920">
    <property type="match status" value="1"/>
</dbReference>
<evidence type="ECO:0000256" key="2">
    <source>
        <dbReference type="ARBA" id="ARBA00023125"/>
    </source>
</evidence>
<protein>
    <submittedName>
        <fullName evidence="5">Lrp/AsnC family transcriptional regulator</fullName>
    </submittedName>
</protein>
<sequence>MRRMDSFDRRILDAMQRDARRPAEAIGAEIGLSASAVQRRQARLREEGAITAEIAVVDQKLAGRPLTLLLDIELERERPELLASFKRWIVAEPAVQEAWYVTGDRDYVLIVTARDIQEYDELTQRMVAENANIRRFNTRVALGTLKRGLAVPMG</sequence>
<dbReference type="InterPro" id="IPR011008">
    <property type="entry name" value="Dimeric_a/b-barrel"/>
</dbReference>
<dbReference type="EMBL" id="SACL01000004">
    <property type="protein sequence ID" value="RVT96404.1"/>
    <property type="molecule type" value="Genomic_DNA"/>
</dbReference>
<dbReference type="AlphaFoldDB" id="A0A437MFH4"/>
<keyword evidence="2" id="KW-0238">DNA-binding</keyword>
<evidence type="ECO:0000313" key="5">
    <source>
        <dbReference type="EMBL" id="RVT96404.1"/>
    </source>
</evidence>
<reference evidence="5 6" key="1">
    <citation type="submission" date="2019-01" db="EMBL/GenBank/DDBJ databases">
        <authorList>
            <person name="Chen W.-M."/>
        </authorList>
    </citation>
    <scope>NUCLEOTIDE SEQUENCE [LARGE SCALE GENOMIC DNA]</scope>
    <source>
        <strain evidence="5 6">CCP-6</strain>
    </source>
</reference>
<dbReference type="Proteomes" id="UP000282957">
    <property type="component" value="Unassembled WGS sequence"/>
</dbReference>
<dbReference type="Pfam" id="PF01037">
    <property type="entry name" value="AsnC_trans_reg"/>
    <property type="match status" value="1"/>
</dbReference>
<evidence type="ECO:0000256" key="3">
    <source>
        <dbReference type="ARBA" id="ARBA00023163"/>
    </source>
</evidence>
<dbReference type="InterPro" id="IPR036388">
    <property type="entry name" value="WH-like_DNA-bd_sf"/>
</dbReference>
<dbReference type="InterPro" id="IPR000485">
    <property type="entry name" value="AsnC-type_HTH_dom"/>
</dbReference>
<organism evidence="5 6">
    <name type="scientific">Rhodovarius crocodyli</name>
    <dbReference type="NCBI Taxonomy" id="1979269"/>
    <lineage>
        <taxon>Bacteria</taxon>
        <taxon>Pseudomonadati</taxon>
        <taxon>Pseudomonadota</taxon>
        <taxon>Alphaproteobacteria</taxon>
        <taxon>Acetobacterales</taxon>
        <taxon>Roseomonadaceae</taxon>
        <taxon>Rhodovarius</taxon>
    </lineage>
</organism>
<dbReference type="Gene3D" id="1.10.10.10">
    <property type="entry name" value="Winged helix-like DNA-binding domain superfamily/Winged helix DNA-binding domain"/>
    <property type="match status" value="1"/>
</dbReference>
<keyword evidence="1" id="KW-0805">Transcription regulation</keyword>
<proteinExistence type="predicted"/>
<accession>A0A437MFH4</accession>
<comment type="caution">
    <text evidence="5">The sequence shown here is derived from an EMBL/GenBank/DDBJ whole genome shotgun (WGS) entry which is preliminary data.</text>
</comment>